<sequence length="538" mass="60514">MINLPVQGGVAPRDPETKLRLYSGVPWSDEYEHVRLYNSKDDLLNHLELYRKHINGVDLSHLAPIKVGSYDIRVPFTEMKALNLNYLAFQNSGISNEWVFCFIDSIEWLSEKTTRINFSLDVFQNNFYDANIKPCFVEYHHIPRSKDEIGANLIPVNIETGETIVSRHKKLDLTPTECCTFVTRGSTEQSWFEGRVENGVYCWGSIGHYDVTTEDGLKGINTLLEDYNNQGAQDAVIGLFMSPKLCTLALGGKEIKPKITSMQISDNVFEGYKPKNKKLYSYPWLFCLADNNQGNTHIYRYEYSYNRDKSLEFDSYGTIATLPQVLTAPKNYKTREELGHGLMSEALINSSFPMCSFSSDTYRAWLAQNKSSIALSQVHTAADATLGTGTAIAGLAGGSLQGGLNGLGKTTNAFWDALGMLANQTDRARNAGVTHGKALSENVLTGIKECGVDFYEMSCKRQFAEMADSFFEQFGYPINKIVTPYLHSRAYWNYVKTSHCGFTGDIDLDQLKKLRNIFDNGVTLWHTDDIGNYGLYND</sequence>
<evidence type="ECO:0000259" key="1">
    <source>
        <dbReference type="Pfam" id="PF16838"/>
    </source>
</evidence>
<dbReference type="Pfam" id="PF16838">
    <property type="entry name" value="Caud_tail_N"/>
    <property type="match status" value="1"/>
</dbReference>
<proteinExistence type="predicted"/>
<protein>
    <submittedName>
        <fullName evidence="3">Major tail protein</fullName>
    </submittedName>
</protein>
<organism evidence="3">
    <name type="scientific">Podoviridae sp. ctyhE26</name>
    <dbReference type="NCBI Taxonomy" id="2826594"/>
    <lineage>
        <taxon>Viruses</taxon>
        <taxon>Duplodnaviria</taxon>
        <taxon>Heunggongvirae</taxon>
        <taxon>Uroviricota</taxon>
        <taxon>Caudoviricetes</taxon>
    </lineage>
</organism>
<name>A0A8S5R1I7_9CAUD</name>
<reference evidence="3" key="1">
    <citation type="journal article" date="2021" name="Proc. Natl. Acad. Sci. U.S.A.">
        <title>A Catalog of Tens of Thousands of Viruses from Human Metagenomes Reveals Hidden Associations with Chronic Diseases.</title>
        <authorList>
            <person name="Tisza M.J."/>
            <person name="Buck C.B."/>
        </authorList>
    </citation>
    <scope>NUCLEOTIDE SEQUENCE</scope>
    <source>
        <strain evidence="3">CtyhE26</strain>
    </source>
</reference>
<dbReference type="EMBL" id="BK015786">
    <property type="protein sequence ID" value="DAE24845.1"/>
    <property type="molecule type" value="Genomic_DNA"/>
</dbReference>
<evidence type="ECO:0000313" key="3">
    <source>
        <dbReference type="EMBL" id="DAE24845.1"/>
    </source>
</evidence>
<feature type="domain" description="Tail knob protein gp9 C-terminal" evidence="2">
    <location>
        <begin position="264"/>
        <end position="537"/>
    </location>
</feature>
<accession>A0A8S5R1I7</accession>
<dbReference type="InterPro" id="IPR031772">
    <property type="entry name" value="Gp9_N"/>
</dbReference>
<dbReference type="Pfam" id="PF20934">
    <property type="entry name" value="phi29_gp9_C"/>
    <property type="match status" value="1"/>
</dbReference>
<feature type="domain" description="Tail knob protein gp9 N-terminal" evidence="1">
    <location>
        <begin position="17"/>
        <end position="130"/>
    </location>
</feature>
<dbReference type="InterPro" id="IPR048710">
    <property type="entry name" value="Gp9_C"/>
</dbReference>
<evidence type="ECO:0000259" key="2">
    <source>
        <dbReference type="Pfam" id="PF20934"/>
    </source>
</evidence>